<dbReference type="EMBL" id="JAAAIN010000353">
    <property type="protein sequence ID" value="KAG0315759.1"/>
    <property type="molecule type" value="Genomic_DNA"/>
</dbReference>
<keyword evidence="4" id="KW-0862">Zinc</keyword>
<evidence type="ECO:0000313" key="14">
    <source>
        <dbReference type="EMBL" id="KAG0315759.1"/>
    </source>
</evidence>
<keyword evidence="15" id="KW-1185">Reference proteome</keyword>
<dbReference type="SMART" id="SM00552">
    <property type="entry name" value="ADEAMc"/>
    <property type="match status" value="1"/>
</dbReference>
<evidence type="ECO:0000256" key="10">
    <source>
        <dbReference type="ARBA" id="ARBA00041760"/>
    </source>
</evidence>
<feature type="region of interest" description="Disordered" evidence="12">
    <location>
        <begin position="51"/>
        <end position="73"/>
    </location>
</feature>
<evidence type="ECO:0000256" key="9">
    <source>
        <dbReference type="ARBA" id="ARBA00040502"/>
    </source>
</evidence>
<comment type="cofactor">
    <cofactor evidence="5">
        <name>1D-myo-inositol hexakisphosphate</name>
        <dbReference type="ChEBI" id="CHEBI:58130"/>
    </cofactor>
</comment>
<comment type="caution">
    <text evidence="14">The sequence shown here is derived from an EMBL/GenBank/DDBJ whole genome shotgun (WGS) entry which is preliminary data.</text>
</comment>
<evidence type="ECO:0000313" key="15">
    <source>
        <dbReference type="Proteomes" id="UP000823405"/>
    </source>
</evidence>
<feature type="compositionally biased region" description="Low complexity" evidence="12">
    <location>
        <begin position="55"/>
        <end position="68"/>
    </location>
</feature>
<feature type="domain" description="A to I editase" evidence="13">
    <location>
        <begin position="82"/>
        <end position="510"/>
    </location>
</feature>
<evidence type="ECO:0000256" key="2">
    <source>
        <dbReference type="ARBA" id="ARBA00022723"/>
    </source>
</evidence>
<dbReference type="GO" id="GO:0043829">
    <property type="term" value="F:tRNA-specific adenosine-37 deaminase activity"/>
    <property type="evidence" value="ECO:0007669"/>
    <property type="project" value="UniProtKB-EC"/>
</dbReference>
<evidence type="ECO:0000259" key="13">
    <source>
        <dbReference type="PROSITE" id="PS50141"/>
    </source>
</evidence>
<proteinExistence type="inferred from homology"/>
<comment type="function">
    <text evidence="6">Specifically deaminates adenosine-37 to inosine in tRNA-Ala.</text>
</comment>
<dbReference type="GO" id="GO:0046872">
    <property type="term" value="F:metal ion binding"/>
    <property type="evidence" value="ECO:0007669"/>
    <property type="project" value="UniProtKB-KW"/>
</dbReference>
<dbReference type="PANTHER" id="PTHR46516:SF1">
    <property type="entry name" value="TRNA-SPECIFIC ADENOSINE DEAMINASE 1"/>
    <property type="match status" value="1"/>
</dbReference>
<gene>
    <name evidence="14" type="ORF">BGZ97_007869</name>
</gene>
<protein>
    <recommendedName>
        <fullName evidence="9">tRNA-specific adenosine deaminase 1</fullName>
        <ecNumber evidence="8">3.5.4.34</ecNumber>
    </recommendedName>
    <alternativeName>
        <fullName evidence="10">tRNA-specific adenosine-37 deaminase</fullName>
    </alternativeName>
</protein>
<keyword evidence="2" id="KW-0479">Metal-binding</keyword>
<evidence type="ECO:0000256" key="4">
    <source>
        <dbReference type="ARBA" id="ARBA00022833"/>
    </source>
</evidence>
<feature type="region of interest" description="Disordered" evidence="12">
    <location>
        <begin position="166"/>
        <end position="220"/>
    </location>
</feature>
<feature type="compositionally biased region" description="Polar residues" evidence="12">
    <location>
        <begin position="175"/>
        <end position="197"/>
    </location>
</feature>
<accession>A0A9P6UQ02</accession>
<dbReference type="GO" id="GO:0003723">
    <property type="term" value="F:RNA binding"/>
    <property type="evidence" value="ECO:0007669"/>
    <property type="project" value="InterPro"/>
</dbReference>
<comment type="similarity">
    <text evidence="7">Belongs to the ADAT1 family.</text>
</comment>
<dbReference type="OrthoDB" id="10268011at2759"/>
<feature type="compositionally biased region" description="Polar residues" evidence="12">
    <location>
        <begin position="209"/>
        <end position="219"/>
    </location>
</feature>
<dbReference type="Pfam" id="PF02137">
    <property type="entry name" value="A_deamin"/>
    <property type="match status" value="2"/>
</dbReference>
<evidence type="ECO:0000256" key="3">
    <source>
        <dbReference type="ARBA" id="ARBA00022801"/>
    </source>
</evidence>
<comment type="catalytic activity">
    <reaction evidence="11">
        <text>adenosine(37) in tRNA(Ala) + H2O + H(+) = inosine(37) in tRNA(Ala) + NH4(+)</text>
        <dbReference type="Rhea" id="RHEA:50968"/>
        <dbReference type="Rhea" id="RHEA-COMP:12855"/>
        <dbReference type="Rhea" id="RHEA-COMP:12856"/>
        <dbReference type="ChEBI" id="CHEBI:15377"/>
        <dbReference type="ChEBI" id="CHEBI:15378"/>
        <dbReference type="ChEBI" id="CHEBI:28938"/>
        <dbReference type="ChEBI" id="CHEBI:74411"/>
        <dbReference type="ChEBI" id="CHEBI:82852"/>
        <dbReference type="EC" id="3.5.4.34"/>
    </reaction>
</comment>
<evidence type="ECO:0000256" key="1">
    <source>
        <dbReference type="ARBA" id="ARBA00022694"/>
    </source>
</evidence>
<dbReference type="AlphaFoldDB" id="A0A9P6UQ02"/>
<dbReference type="GO" id="GO:0008033">
    <property type="term" value="P:tRNA processing"/>
    <property type="evidence" value="ECO:0007669"/>
    <property type="project" value="UniProtKB-KW"/>
</dbReference>
<evidence type="ECO:0000256" key="12">
    <source>
        <dbReference type="SAM" id="MobiDB-lite"/>
    </source>
</evidence>
<dbReference type="EC" id="3.5.4.34" evidence="8"/>
<evidence type="ECO:0000256" key="11">
    <source>
        <dbReference type="ARBA" id="ARBA00047635"/>
    </source>
</evidence>
<evidence type="ECO:0000256" key="5">
    <source>
        <dbReference type="ARBA" id="ARBA00037026"/>
    </source>
</evidence>
<dbReference type="InterPro" id="IPR002466">
    <property type="entry name" value="A_deamin"/>
</dbReference>
<keyword evidence="1" id="KW-0819">tRNA processing</keyword>
<organism evidence="14 15">
    <name type="scientific">Linnemannia gamsii</name>
    <dbReference type="NCBI Taxonomy" id="64522"/>
    <lineage>
        <taxon>Eukaryota</taxon>
        <taxon>Fungi</taxon>
        <taxon>Fungi incertae sedis</taxon>
        <taxon>Mucoromycota</taxon>
        <taxon>Mortierellomycotina</taxon>
        <taxon>Mortierellomycetes</taxon>
        <taxon>Mortierellales</taxon>
        <taxon>Mortierellaceae</taxon>
        <taxon>Linnemannia</taxon>
    </lineage>
</organism>
<name>A0A9P6UQ02_9FUNG</name>
<sequence>MRTSTTRELVDNVVQECHTQFDKLPKHGKPAKRSNGQAEWTILAGIVMATPVNDQQSTSTSTSGSTEESSQEDTIWEIECISLATGSKCLPQGKQSPRGDLLNDCHAEVLARRGLNSDDLQQDNSPLFELVKGRSQFHLYVSQAPCGDATTASLALTQSDESRNAFMAGRKTRSEPTAQEYTTASDQSMVATPTTGSKRGRESEAPTELSETGSPSTKLQKQDIATITTITTNNQAATAAPGLQEEQPGCDHILGFRRGRIDYDSVGVLRTKPGRVDSEPTLSMSCSDKIARWNILGLNSALVMPFLRKPMYLESIITRELFDAGALERALFRRIQDCWRTDHIANSCAEKASAACGSTHPHQISVYKSEIEFEFSREAVSKQSEQDNVAFPPVASASTSDPLVTEVLVNGCKAGASAKKQIQPKSRSRLCKVNMFESSIALWKSLSPQPVLVQSMMTMSDARSPSEPGPASITYHQWKGLDKDFIKAKQKLFAGVFQNWIRGNASLEAFDKHGHTISESSSRRDEK</sequence>
<evidence type="ECO:0000256" key="6">
    <source>
        <dbReference type="ARBA" id="ARBA00037784"/>
    </source>
</evidence>
<evidence type="ECO:0000256" key="7">
    <source>
        <dbReference type="ARBA" id="ARBA00038326"/>
    </source>
</evidence>
<reference evidence="14" key="1">
    <citation type="journal article" date="2020" name="Fungal Divers.">
        <title>Resolving the Mortierellaceae phylogeny through synthesis of multi-gene phylogenetics and phylogenomics.</title>
        <authorList>
            <person name="Vandepol N."/>
            <person name="Liber J."/>
            <person name="Desiro A."/>
            <person name="Na H."/>
            <person name="Kennedy M."/>
            <person name="Barry K."/>
            <person name="Grigoriev I.V."/>
            <person name="Miller A.N."/>
            <person name="O'Donnell K."/>
            <person name="Stajich J.E."/>
            <person name="Bonito G."/>
        </authorList>
    </citation>
    <scope>NUCLEOTIDE SEQUENCE</scope>
    <source>
        <strain evidence="14">NVP60</strain>
    </source>
</reference>
<dbReference type="PROSITE" id="PS50141">
    <property type="entry name" value="A_DEAMIN_EDITASE"/>
    <property type="match status" value="1"/>
</dbReference>
<evidence type="ECO:0000256" key="8">
    <source>
        <dbReference type="ARBA" id="ARBA00038940"/>
    </source>
</evidence>
<dbReference type="PANTHER" id="PTHR46516">
    <property type="entry name" value="TRNA-SPECIFIC ADENOSINE DEAMINASE 1"/>
    <property type="match status" value="1"/>
</dbReference>
<dbReference type="Proteomes" id="UP000823405">
    <property type="component" value="Unassembled WGS sequence"/>
</dbReference>
<keyword evidence="3" id="KW-0378">Hydrolase</keyword>